<comment type="caution">
    <text evidence="1">The sequence shown here is derived from an EMBL/GenBank/DDBJ whole genome shotgun (WGS) entry which is preliminary data.</text>
</comment>
<name>A0A9X3YLK6_9GAMM</name>
<organism evidence="1 2">
    <name type="scientific">Tahibacter soli</name>
    <dbReference type="NCBI Taxonomy" id="2983605"/>
    <lineage>
        <taxon>Bacteria</taxon>
        <taxon>Pseudomonadati</taxon>
        <taxon>Pseudomonadota</taxon>
        <taxon>Gammaproteobacteria</taxon>
        <taxon>Lysobacterales</taxon>
        <taxon>Rhodanobacteraceae</taxon>
        <taxon>Tahibacter</taxon>
    </lineage>
</organism>
<accession>A0A9X3YLK6</accession>
<proteinExistence type="predicted"/>
<dbReference type="Proteomes" id="UP001139971">
    <property type="component" value="Unassembled WGS sequence"/>
</dbReference>
<evidence type="ECO:0000313" key="1">
    <source>
        <dbReference type="EMBL" id="MDC8012948.1"/>
    </source>
</evidence>
<dbReference type="RefSeq" id="WP_263544640.1">
    <property type="nucleotide sequence ID" value="NZ_JAOVZO020000015.1"/>
</dbReference>
<dbReference type="EMBL" id="JAOVZO020000015">
    <property type="protein sequence ID" value="MDC8012948.1"/>
    <property type="molecule type" value="Genomic_DNA"/>
</dbReference>
<gene>
    <name evidence="1" type="ORF">OD750_010370</name>
</gene>
<sequence length="196" mass="21676">MIENESEFVDAIRAEFAVIDAMLRARGLPGFVEPERVSPPPSRAGLDTVSYSSLHYLRRAYAHIVAYGELPSLPDGAEAASRDPVVDMISLPEHHLLWHSDADGYYVPVDFEEAIDDQGMPGWALGSSVRLRDELAGIAPFLGIRLEDGRLSDAEAARINDLVDANAPWFVELMVWLALFEAARLSIEHRTAIVFC</sequence>
<dbReference type="AlphaFoldDB" id="A0A9X3YLK6"/>
<reference evidence="1" key="1">
    <citation type="submission" date="2023-02" db="EMBL/GenBank/DDBJ databases">
        <title>Tahibacter soli sp. nov. isolated from soil.</title>
        <authorList>
            <person name="Baek J.H."/>
            <person name="Lee J.K."/>
            <person name="Choi D.G."/>
            <person name="Jeon C.O."/>
        </authorList>
    </citation>
    <scope>NUCLEOTIDE SEQUENCE</scope>
    <source>
        <strain evidence="1">BL</strain>
    </source>
</reference>
<keyword evidence="2" id="KW-1185">Reference proteome</keyword>
<evidence type="ECO:0000313" key="2">
    <source>
        <dbReference type="Proteomes" id="UP001139971"/>
    </source>
</evidence>
<protein>
    <submittedName>
        <fullName evidence="1">Uncharacterized protein</fullName>
    </submittedName>
</protein>